<protein>
    <submittedName>
        <fullName evidence="3">Uncharacterized protein</fullName>
    </submittedName>
</protein>
<organism evidence="3 4">
    <name type="scientific">Paraburkholderia atlantica</name>
    <dbReference type="NCBI Taxonomy" id="2654982"/>
    <lineage>
        <taxon>Bacteria</taxon>
        <taxon>Pseudomonadati</taxon>
        <taxon>Pseudomonadota</taxon>
        <taxon>Betaproteobacteria</taxon>
        <taxon>Burkholderiales</taxon>
        <taxon>Burkholderiaceae</taxon>
        <taxon>Paraburkholderia</taxon>
    </lineage>
</organism>
<evidence type="ECO:0000256" key="2">
    <source>
        <dbReference type="SAM" id="SignalP"/>
    </source>
</evidence>
<reference evidence="3 4" key="1">
    <citation type="submission" date="2020-08" db="EMBL/GenBank/DDBJ databases">
        <title>Genomic Encyclopedia of Type Strains, Phase IV (KMG-V): Genome sequencing to study the core and pangenomes of soil and plant-associated prokaryotes.</title>
        <authorList>
            <person name="Whitman W."/>
        </authorList>
    </citation>
    <scope>NUCLEOTIDE SEQUENCE [LARGE SCALE GENOMIC DNA]</scope>
    <source>
        <strain evidence="3 4">JPY158</strain>
    </source>
</reference>
<name>A0A6I1Q2E8_PARAM</name>
<sequence length="95" mass="9869">MRTISAALFSASAVLPLLAHATALADPTDAAISVPTVTVHSAFDGYRSYRDGEAPSWQSLNRAVTPGHSRAGMQQGHQSGDASAAKKHEHGGESE</sequence>
<feature type="compositionally biased region" description="Basic and acidic residues" evidence="1">
    <location>
        <begin position="84"/>
        <end position="95"/>
    </location>
</feature>
<feature type="signal peptide" evidence="2">
    <location>
        <begin position="1"/>
        <end position="25"/>
    </location>
</feature>
<gene>
    <name evidence="3" type="ORF">HDG40_002199</name>
</gene>
<evidence type="ECO:0000313" key="3">
    <source>
        <dbReference type="EMBL" id="MBB5424055.1"/>
    </source>
</evidence>
<dbReference type="AlphaFoldDB" id="A0A6I1Q2E8"/>
<dbReference type="OrthoDB" id="9115143at2"/>
<evidence type="ECO:0000256" key="1">
    <source>
        <dbReference type="SAM" id="MobiDB-lite"/>
    </source>
</evidence>
<keyword evidence="2" id="KW-0732">Signal</keyword>
<dbReference type="EMBL" id="JACHDD010000003">
    <property type="protein sequence ID" value="MBB5424055.1"/>
    <property type="molecule type" value="Genomic_DNA"/>
</dbReference>
<keyword evidence="4" id="KW-1185">Reference proteome</keyword>
<proteinExistence type="predicted"/>
<feature type="chain" id="PRO_5043400215" evidence="2">
    <location>
        <begin position="26"/>
        <end position="95"/>
    </location>
</feature>
<feature type="region of interest" description="Disordered" evidence="1">
    <location>
        <begin position="59"/>
        <end position="95"/>
    </location>
</feature>
<comment type="caution">
    <text evidence="3">The sequence shown here is derived from an EMBL/GenBank/DDBJ whole genome shotgun (WGS) entry which is preliminary data.</text>
</comment>
<evidence type="ECO:0000313" key="4">
    <source>
        <dbReference type="Proteomes" id="UP000592780"/>
    </source>
</evidence>
<dbReference type="Proteomes" id="UP000592780">
    <property type="component" value="Unassembled WGS sequence"/>
</dbReference>
<accession>A0A6I1Q2E8</accession>